<comment type="subcellular location">
    <subcellularLocation>
        <location evidence="1">Bacterial flagellum</location>
    </subcellularLocation>
    <subcellularLocation>
        <location evidence="2">Secreted</location>
    </subcellularLocation>
</comment>
<comment type="caution">
    <text evidence="7">The sequence shown here is derived from an EMBL/GenBank/DDBJ whole genome shotgun (WGS) entry which is preliminary data.</text>
</comment>
<dbReference type="GO" id="GO:0071973">
    <property type="term" value="P:bacterial-type flagellum-dependent cell motility"/>
    <property type="evidence" value="ECO:0007669"/>
    <property type="project" value="InterPro"/>
</dbReference>
<evidence type="ECO:0000256" key="5">
    <source>
        <dbReference type="ARBA" id="ARBA00023143"/>
    </source>
</evidence>
<keyword evidence="8" id="KW-1185">Reference proteome</keyword>
<evidence type="ECO:0000256" key="4">
    <source>
        <dbReference type="ARBA" id="ARBA00022525"/>
    </source>
</evidence>
<evidence type="ECO:0000259" key="6">
    <source>
        <dbReference type="Pfam" id="PF00669"/>
    </source>
</evidence>
<keyword evidence="7" id="KW-0966">Cell projection</keyword>
<evidence type="ECO:0000313" key="8">
    <source>
        <dbReference type="Proteomes" id="UP000606935"/>
    </source>
</evidence>
<dbReference type="GO" id="GO:0009424">
    <property type="term" value="C:bacterial-type flagellum hook"/>
    <property type="evidence" value="ECO:0007669"/>
    <property type="project" value="InterPro"/>
</dbReference>
<evidence type="ECO:0000256" key="1">
    <source>
        <dbReference type="ARBA" id="ARBA00004365"/>
    </source>
</evidence>
<proteinExistence type="inferred from homology"/>
<evidence type="ECO:0000256" key="2">
    <source>
        <dbReference type="ARBA" id="ARBA00004613"/>
    </source>
</evidence>
<dbReference type="RefSeq" id="WP_188694246.1">
    <property type="nucleotide sequence ID" value="NZ_BMLS01000003.1"/>
</dbReference>
<comment type="similarity">
    <text evidence="3">Belongs to the bacterial flagellin family.</text>
</comment>
<keyword evidence="7" id="KW-0969">Cilium</keyword>
<evidence type="ECO:0000256" key="3">
    <source>
        <dbReference type="ARBA" id="ARBA00005709"/>
    </source>
</evidence>
<accession>A0A917Z078</accession>
<keyword evidence="4" id="KW-0964">Secreted</keyword>
<dbReference type="InterPro" id="IPR013384">
    <property type="entry name" value="Flagell_FlgL"/>
</dbReference>
<feature type="domain" description="Flagellin N-terminal" evidence="6">
    <location>
        <begin position="3"/>
        <end position="140"/>
    </location>
</feature>
<reference evidence="7" key="1">
    <citation type="journal article" date="2014" name="Int. J. Syst. Evol. Microbiol.">
        <title>Complete genome sequence of Corynebacterium casei LMG S-19264T (=DSM 44701T), isolated from a smear-ripened cheese.</title>
        <authorList>
            <consortium name="US DOE Joint Genome Institute (JGI-PGF)"/>
            <person name="Walter F."/>
            <person name="Albersmeier A."/>
            <person name="Kalinowski J."/>
            <person name="Ruckert C."/>
        </authorList>
    </citation>
    <scope>NUCLEOTIDE SEQUENCE</scope>
    <source>
        <strain evidence="7">CGMCC 1.7086</strain>
    </source>
</reference>
<dbReference type="EMBL" id="BMLS01000003">
    <property type="protein sequence ID" value="GGO69335.1"/>
    <property type="molecule type" value="Genomic_DNA"/>
</dbReference>
<dbReference type="InterPro" id="IPR001029">
    <property type="entry name" value="Flagellin_N"/>
</dbReference>
<dbReference type="Proteomes" id="UP000606935">
    <property type="component" value="Unassembled WGS sequence"/>
</dbReference>
<name>A0A917Z078_9ALTE</name>
<dbReference type="NCBIfam" id="TIGR02550">
    <property type="entry name" value="flagell_flgL"/>
    <property type="match status" value="1"/>
</dbReference>
<dbReference type="GO" id="GO:0005576">
    <property type="term" value="C:extracellular region"/>
    <property type="evidence" value="ECO:0007669"/>
    <property type="project" value="UniProtKB-SubCell"/>
</dbReference>
<reference evidence="7" key="2">
    <citation type="submission" date="2020-09" db="EMBL/GenBank/DDBJ databases">
        <authorList>
            <person name="Sun Q."/>
            <person name="Zhou Y."/>
        </authorList>
    </citation>
    <scope>NUCLEOTIDE SEQUENCE</scope>
    <source>
        <strain evidence="7">CGMCC 1.7086</strain>
    </source>
</reference>
<organism evidence="7 8">
    <name type="scientific">Bowmanella pacifica</name>
    <dbReference type="NCBI Taxonomy" id="502051"/>
    <lineage>
        <taxon>Bacteria</taxon>
        <taxon>Pseudomonadati</taxon>
        <taxon>Pseudomonadota</taxon>
        <taxon>Gammaproteobacteria</taxon>
        <taxon>Alteromonadales</taxon>
        <taxon>Alteromonadaceae</taxon>
        <taxon>Bowmanella</taxon>
    </lineage>
</organism>
<dbReference type="InterPro" id="IPR001492">
    <property type="entry name" value="Flagellin"/>
</dbReference>
<dbReference type="SUPFAM" id="SSF64518">
    <property type="entry name" value="Phase 1 flagellin"/>
    <property type="match status" value="1"/>
</dbReference>
<evidence type="ECO:0000313" key="7">
    <source>
        <dbReference type="EMBL" id="GGO69335.1"/>
    </source>
</evidence>
<dbReference type="Gene3D" id="1.20.1330.10">
    <property type="entry name" value="f41 fragment of flagellin, N-terminal domain"/>
    <property type="match status" value="1"/>
</dbReference>
<dbReference type="PANTHER" id="PTHR42792">
    <property type="entry name" value="FLAGELLIN"/>
    <property type="match status" value="1"/>
</dbReference>
<dbReference type="AlphaFoldDB" id="A0A917Z078"/>
<dbReference type="Pfam" id="PF00669">
    <property type="entry name" value="Flagellin_N"/>
    <property type="match status" value="1"/>
</dbReference>
<gene>
    <name evidence="7" type="primary">lfgL</name>
    <name evidence="7" type="ORF">GCM10010982_20240</name>
</gene>
<keyword evidence="5" id="KW-0975">Bacterial flagellum</keyword>
<dbReference type="PANTHER" id="PTHR42792:SF1">
    <property type="entry name" value="FLAGELLAR HOOK-ASSOCIATED PROTEIN 3"/>
    <property type="match status" value="1"/>
</dbReference>
<protein>
    <submittedName>
        <fullName evidence="7">Flagellar hook-associated protein 3</fullName>
    </submittedName>
</protein>
<dbReference type="GO" id="GO:0005198">
    <property type="term" value="F:structural molecule activity"/>
    <property type="evidence" value="ECO:0007669"/>
    <property type="project" value="InterPro"/>
</dbReference>
<keyword evidence="7" id="KW-0282">Flagellum</keyword>
<sequence>MRVSTHQYHLNTLRNIQHGAEQFNEYSVQLATNKRIARPSDDPLGTVMLLTLDSELKALDQYKNNMESVHFTLGQQETQLSSIVTQLFSLQELMTTAADGSMGEAELAALGQEMAVLFPGIVDLLNATDGNGRYFFSGSLTDTKPFEVNGAGQYQYNGDDNVRKVAVSADSQVDANVVGSNLAPNADFLNDMQDYLALIAAPPAAGVGNESRAMLGSISDFLATVTGEITRIGGVRASLDSIVMGNEDIALFTQGLRDDISEVDYPSTYVKMNEAMASYESTLKVYSSVSKLSLFSMF</sequence>